<dbReference type="InterPro" id="IPR000237">
    <property type="entry name" value="GRIP_dom"/>
</dbReference>
<feature type="region of interest" description="Disordered" evidence="4">
    <location>
        <begin position="291"/>
        <end position="315"/>
    </location>
</feature>
<dbReference type="Proteomes" id="UP001345013">
    <property type="component" value="Unassembled WGS sequence"/>
</dbReference>
<evidence type="ECO:0000313" key="6">
    <source>
        <dbReference type="EMBL" id="KAK5092760.1"/>
    </source>
</evidence>
<proteinExistence type="predicted"/>
<feature type="region of interest" description="Disordered" evidence="4">
    <location>
        <begin position="227"/>
        <end position="253"/>
    </location>
</feature>
<sequence length="577" mass="64134">MDNPAASETKSKKKRKNKKKNNASNEASANTPPTITQSAQPDSKDQDDDDSEHSEAEQEQEDSEAPPPSTSAATSVDEEAVTALTNGTSSMSISSDMAAATARFDALVRDRDALRLEVTRLRESLEEVTSRHEREMGDIQAQLQEEQSEREAAEENYQNLLGKVNTIRSQLGERMKADAEDLAQARTRIDELEEQKSDLQENYTNKEKEVEELMGQKANMQKELDELRSRTVTSQANWQKEREEMQESESYLREEFEQAKQAMHDWEVLAMEERSIRRDLSDRVTDLEDQLSSVQKDYERAASERDSQSSTVDGLQRAMQEIQNARKKELRDLVESSQQEMQELRKQSEAAALSLNEAHDKLEKTQQDLERALPFEKEVKEKNLLIGKLRHEAVILNDHLTKALRFLKKGKPEDNVDRQIVTNHLLHFLALDRSDPKKFQILQLIAALLNWTDEQKEQAGLQRAGGGGGSTNFASLTGSLRLPGTPMMHKAPSSPALSRLESDYLESGPGSASSPSGKESLAELWQNFLEQEAGTRDGGGAGTGAGGKSRTASTHMAGAGLGVGSPTLGSQQGQRKS</sequence>
<dbReference type="EMBL" id="JAVRRG010000053">
    <property type="protein sequence ID" value="KAK5092760.1"/>
    <property type="molecule type" value="Genomic_DNA"/>
</dbReference>
<keyword evidence="3" id="KW-0175">Coiled coil</keyword>
<evidence type="ECO:0000256" key="1">
    <source>
        <dbReference type="ARBA" id="ARBA00004555"/>
    </source>
</evidence>
<protein>
    <recommendedName>
        <fullName evidence="5">GRIP domain-containing protein</fullName>
    </recommendedName>
</protein>
<reference evidence="6 7" key="1">
    <citation type="submission" date="2023-08" db="EMBL/GenBank/DDBJ databases">
        <title>Black Yeasts Isolated from many extreme environments.</title>
        <authorList>
            <person name="Coleine C."/>
            <person name="Stajich J.E."/>
            <person name="Selbmann L."/>
        </authorList>
    </citation>
    <scope>NUCLEOTIDE SEQUENCE [LARGE SCALE GENOMIC DNA]</scope>
    <source>
        <strain evidence="6 7">CCFEE 5885</strain>
    </source>
</reference>
<feature type="compositionally biased region" description="Low complexity" evidence="4">
    <location>
        <begin position="88"/>
        <end position="97"/>
    </location>
</feature>
<evidence type="ECO:0000256" key="2">
    <source>
        <dbReference type="ARBA" id="ARBA00023034"/>
    </source>
</evidence>
<feature type="compositionally biased region" description="Basic and acidic residues" evidence="4">
    <location>
        <begin position="239"/>
        <end position="253"/>
    </location>
</feature>
<feature type="compositionally biased region" description="Polar residues" evidence="4">
    <location>
        <begin position="567"/>
        <end position="577"/>
    </location>
</feature>
<dbReference type="PANTHER" id="PTHR18921">
    <property type="entry name" value="MYOSIN HEAVY CHAIN - RELATED"/>
    <property type="match status" value="1"/>
</dbReference>
<feature type="domain" description="GRIP" evidence="5">
    <location>
        <begin position="411"/>
        <end position="462"/>
    </location>
</feature>
<keyword evidence="2" id="KW-0333">Golgi apparatus</keyword>
<evidence type="ECO:0000256" key="4">
    <source>
        <dbReference type="SAM" id="MobiDB-lite"/>
    </source>
</evidence>
<organism evidence="6 7">
    <name type="scientific">Lithohypha guttulata</name>
    <dbReference type="NCBI Taxonomy" id="1690604"/>
    <lineage>
        <taxon>Eukaryota</taxon>
        <taxon>Fungi</taxon>
        <taxon>Dikarya</taxon>
        <taxon>Ascomycota</taxon>
        <taxon>Pezizomycotina</taxon>
        <taxon>Eurotiomycetes</taxon>
        <taxon>Chaetothyriomycetidae</taxon>
        <taxon>Chaetothyriales</taxon>
        <taxon>Trichomeriaceae</taxon>
        <taxon>Lithohypha</taxon>
    </lineage>
</organism>
<accession>A0ABR0KAK9</accession>
<dbReference type="Pfam" id="PF10375">
    <property type="entry name" value="GRAB"/>
    <property type="match status" value="1"/>
</dbReference>
<feature type="region of interest" description="Disordered" evidence="4">
    <location>
        <begin position="1"/>
        <end position="97"/>
    </location>
</feature>
<comment type="subcellular location">
    <subcellularLocation>
        <location evidence="1">Golgi apparatus</location>
    </subcellularLocation>
</comment>
<feature type="region of interest" description="Disordered" evidence="4">
    <location>
        <begin position="460"/>
        <end position="577"/>
    </location>
</feature>
<gene>
    <name evidence="6" type="ORF">LTR24_004952</name>
</gene>
<keyword evidence="7" id="KW-1185">Reference proteome</keyword>
<dbReference type="Gene3D" id="1.10.287.1490">
    <property type="match status" value="1"/>
</dbReference>
<evidence type="ECO:0000313" key="7">
    <source>
        <dbReference type="Proteomes" id="UP001345013"/>
    </source>
</evidence>
<feature type="compositionally biased region" description="Low complexity" evidence="4">
    <location>
        <begin position="505"/>
        <end position="519"/>
    </location>
</feature>
<feature type="compositionally biased region" description="Low complexity" evidence="4">
    <location>
        <begin position="22"/>
        <end position="41"/>
    </location>
</feature>
<feature type="compositionally biased region" description="Gly residues" evidence="4">
    <location>
        <begin position="536"/>
        <end position="547"/>
    </location>
</feature>
<dbReference type="PANTHER" id="PTHR18921:SF2">
    <property type="entry name" value="THYROID RECEPTOR-INTERACTING PROTEIN 11"/>
    <property type="match status" value="1"/>
</dbReference>
<comment type="caution">
    <text evidence="6">The sequence shown here is derived from an EMBL/GenBank/DDBJ whole genome shotgun (WGS) entry which is preliminary data.</text>
</comment>
<evidence type="ECO:0000259" key="5">
    <source>
        <dbReference type="PROSITE" id="PS50913"/>
    </source>
</evidence>
<dbReference type="InterPro" id="IPR019459">
    <property type="entry name" value="GRAB"/>
</dbReference>
<evidence type="ECO:0000256" key="3">
    <source>
        <dbReference type="ARBA" id="ARBA00023054"/>
    </source>
</evidence>
<feature type="compositionally biased region" description="Basic residues" evidence="4">
    <location>
        <begin position="11"/>
        <end position="21"/>
    </location>
</feature>
<dbReference type="PROSITE" id="PS50913">
    <property type="entry name" value="GRIP"/>
    <property type="match status" value="1"/>
</dbReference>
<feature type="compositionally biased region" description="Basic and acidic residues" evidence="4">
    <location>
        <begin position="296"/>
        <end position="307"/>
    </location>
</feature>
<feature type="compositionally biased region" description="Acidic residues" evidence="4">
    <location>
        <begin position="45"/>
        <end position="64"/>
    </location>
</feature>
<name>A0ABR0KAK9_9EURO</name>